<comment type="caution">
    <text evidence="5">The sequence shown here is derived from an EMBL/GenBank/DDBJ whole genome shotgun (WGS) entry which is preliminary data.</text>
</comment>
<dbReference type="Pfam" id="PF13739">
    <property type="entry name" value="PdaC"/>
    <property type="match status" value="1"/>
</dbReference>
<feature type="domain" description="DUF3298" evidence="3">
    <location>
        <begin position="183"/>
        <end position="250"/>
    </location>
</feature>
<evidence type="ECO:0000259" key="2">
    <source>
        <dbReference type="Pfam" id="PF07833"/>
    </source>
</evidence>
<dbReference type="InterPro" id="IPR021729">
    <property type="entry name" value="DUF3298"/>
</dbReference>
<accession>A0A559KF67</accession>
<protein>
    <submittedName>
        <fullName evidence="5">DUF3298 domain-containing protein</fullName>
    </submittedName>
</protein>
<organism evidence="5 6">
    <name type="scientific">Paenibacillus cremeus</name>
    <dbReference type="NCBI Taxonomy" id="2163881"/>
    <lineage>
        <taxon>Bacteria</taxon>
        <taxon>Bacillati</taxon>
        <taxon>Bacillota</taxon>
        <taxon>Bacilli</taxon>
        <taxon>Bacillales</taxon>
        <taxon>Paenibacillaceae</taxon>
        <taxon>Paenibacillus</taxon>
    </lineage>
</organism>
<evidence type="ECO:0000259" key="3">
    <source>
        <dbReference type="Pfam" id="PF11738"/>
    </source>
</evidence>
<dbReference type="Gene3D" id="3.30.457.10">
    <property type="entry name" value="Copper amine oxidase-like, N-terminal domain"/>
    <property type="match status" value="1"/>
</dbReference>
<evidence type="ECO:0000313" key="6">
    <source>
        <dbReference type="Proteomes" id="UP000317036"/>
    </source>
</evidence>
<sequence length="389" mass="41657">MIMNNKIKLMRLSLAGSLLLAGLPLSSAYAATATATPSAPVNAVPISIKLTDASSVTVTTKEIKDSKTNLKVNLQIPVIQGLKDQPYADQVNDTIERNAMKDVDAWTKEADDAAAKAKAAGFDLRPFELTITYKVTKGKDAAGTEVLSLVVTSCTATGGTGMPRLSFYNIVNGEQASPFELSSLFGDNYKELINKQIAAQIAEQPDKYFKDAFKGISDTQGFYIDNNEAVIVFDKYSIAPGVSGTPEFRIALPQLSAQAPAAPASLNKSAVLVNGTSVALDDAPVFVNDKGITMIPLRLVSEALGYKLTWNGDTRSVELTQGAEWTSVQEGKDRYTFAKVAPFELGAAPLIQADKMYVPLDFVTKVLKADMKIDAQGMITISTKAAPQK</sequence>
<feature type="domain" description="Deacetylase PdaC" evidence="4">
    <location>
        <begin position="63"/>
        <end position="159"/>
    </location>
</feature>
<proteinExistence type="predicted"/>
<dbReference type="AlphaFoldDB" id="A0A559KF67"/>
<dbReference type="Proteomes" id="UP000317036">
    <property type="component" value="Unassembled WGS sequence"/>
</dbReference>
<dbReference type="Pfam" id="PF11738">
    <property type="entry name" value="DUF3298"/>
    <property type="match status" value="1"/>
</dbReference>
<name>A0A559KF67_9BACL</name>
<evidence type="ECO:0000256" key="1">
    <source>
        <dbReference type="SAM" id="SignalP"/>
    </source>
</evidence>
<dbReference type="Pfam" id="PF07833">
    <property type="entry name" value="Cu_amine_oxidN1"/>
    <property type="match status" value="1"/>
</dbReference>
<reference evidence="5 6" key="1">
    <citation type="submission" date="2019-07" db="EMBL/GenBank/DDBJ databases">
        <authorList>
            <person name="Kim J."/>
        </authorList>
    </citation>
    <scope>NUCLEOTIDE SEQUENCE [LARGE SCALE GENOMIC DNA]</scope>
    <source>
        <strain evidence="5 6">JC52</strain>
    </source>
</reference>
<dbReference type="EMBL" id="VNJI01000006">
    <property type="protein sequence ID" value="TVY10772.1"/>
    <property type="molecule type" value="Genomic_DNA"/>
</dbReference>
<dbReference type="InterPro" id="IPR036582">
    <property type="entry name" value="Mao_N_sf"/>
</dbReference>
<dbReference type="InterPro" id="IPR012854">
    <property type="entry name" value="Cu_amine_oxidase-like_N"/>
</dbReference>
<dbReference type="OrthoDB" id="5637at2"/>
<feature type="domain" description="Copper amine oxidase-like N-terminal" evidence="2">
    <location>
        <begin position="273"/>
        <end position="376"/>
    </location>
</feature>
<feature type="chain" id="PRO_5021813754" evidence="1">
    <location>
        <begin position="31"/>
        <end position="389"/>
    </location>
</feature>
<keyword evidence="1" id="KW-0732">Signal</keyword>
<dbReference type="SUPFAM" id="SSF55383">
    <property type="entry name" value="Copper amine oxidase, domain N"/>
    <property type="match status" value="1"/>
</dbReference>
<gene>
    <name evidence="5" type="ORF">FPZ49_06645</name>
</gene>
<feature type="signal peptide" evidence="1">
    <location>
        <begin position="1"/>
        <end position="30"/>
    </location>
</feature>
<keyword evidence="6" id="KW-1185">Reference proteome</keyword>
<dbReference type="InterPro" id="IPR037126">
    <property type="entry name" value="PdaC/RsiV-like_sf"/>
</dbReference>
<evidence type="ECO:0000259" key="4">
    <source>
        <dbReference type="Pfam" id="PF13739"/>
    </source>
</evidence>
<evidence type="ECO:0000313" key="5">
    <source>
        <dbReference type="EMBL" id="TVY10772.1"/>
    </source>
</evidence>
<dbReference type="Gene3D" id="3.90.640.20">
    <property type="entry name" value="Heat-shock cognate protein, ATPase"/>
    <property type="match status" value="1"/>
</dbReference>
<dbReference type="Gene3D" id="3.30.565.40">
    <property type="entry name" value="Fervidobacterium nodosum Rt17-B1 like"/>
    <property type="match status" value="1"/>
</dbReference>
<dbReference type="InterPro" id="IPR025303">
    <property type="entry name" value="PdaC"/>
</dbReference>